<protein>
    <recommendedName>
        <fullName evidence="14">Solute carrier family 25 member 35</fullName>
    </recommendedName>
</protein>
<comment type="similarity">
    <text evidence="2 11">Belongs to the mitochondrial carrier (TC 2.A.29) family.</text>
</comment>
<keyword evidence="7" id="KW-1133">Transmembrane helix</keyword>
<dbReference type="PANTHER" id="PTHR45928:SF1">
    <property type="entry name" value="RE38146P"/>
    <property type="match status" value="1"/>
</dbReference>
<dbReference type="OrthoDB" id="6703404at2759"/>
<evidence type="ECO:0000256" key="5">
    <source>
        <dbReference type="ARBA" id="ARBA00022737"/>
    </source>
</evidence>
<comment type="caution">
    <text evidence="12">The sequence shown here is derived from an EMBL/GenBank/DDBJ whole genome shotgun (WGS) entry which is preliminary data.</text>
</comment>
<dbReference type="FunFam" id="1.50.40.10:FF:000039">
    <property type="entry name" value="Solute carrier family 25 member 35"/>
    <property type="match status" value="1"/>
</dbReference>
<evidence type="ECO:0000256" key="2">
    <source>
        <dbReference type="ARBA" id="ARBA00006375"/>
    </source>
</evidence>
<keyword evidence="9 10" id="KW-0472">Membrane</keyword>
<keyword evidence="13" id="KW-1185">Reference proteome</keyword>
<keyword evidence="6" id="KW-0999">Mitochondrion inner membrane</keyword>
<evidence type="ECO:0000313" key="13">
    <source>
        <dbReference type="Proteomes" id="UP000792457"/>
    </source>
</evidence>
<dbReference type="InterPro" id="IPR018108">
    <property type="entry name" value="MCP_transmembrane"/>
</dbReference>
<dbReference type="GO" id="GO:0005743">
    <property type="term" value="C:mitochondrial inner membrane"/>
    <property type="evidence" value="ECO:0007669"/>
    <property type="project" value="UniProtKB-SubCell"/>
</dbReference>
<evidence type="ECO:0008006" key="14">
    <source>
        <dbReference type="Google" id="ProtNLM"/>
    </source>
</evidence>
<sequence length="332" mass="36222">MEFVVGGIAAMGAGFFTNPMEVVKTRLQLQGELQSKGVYTVHYRNFFHAMYTVAKVDGIAALQKGLVPALWYQLALNGVRLGAYQFAENQGWTLNSEGQTSAPKSVVIGALAGCAGSFTGSPLYLVKTHLQSQAANSIAVGHQHQHNGMGEALAGIYRKHGIQGLWRGVNGSMSRVLVGSAAQLSTFTLTKEWLEEKHVFKPNSLMNTILGSMLCSIVAGILMTPFDVISTRLYNQGVDKNGKGLIYSGVYDCFNKTMKAEGFNGFYKGFTASYARLGPHFILTLLFWDILKDFQKRLSSSDTRSSPQIKPVAYDLRDLKDGGLMDKGVIKV</sequence>
<dbReference type="PRINTS" id="PR00926">
    <property type="entry name" value="MITOCARRIER"/>
</dbReference>
<reference evidence="12" key="2">
    <citation type="submission" date="2017-10" db="EMBL/GenBank/DDBJ databases">
        <title>Ladona fulva Genome sequencing and assembly.</title>
        <authorList>
            <person name="Murali S."/>
            <person name="Richards S."/>
            <person name="Bandaranaike D."/>
            <person name="Bellair M."/>
            <person name="Blankenburg K."/>
            <person name="Chao H."/>
            <person name="Dinh H."/>
            <person name="Doddapaneni H."/>
            <person name="Dugan-Rocha S."/>
            <person name="Elkadiri S."/>
            <person name="Gnanaolivu R."/>
            <person name="Hernandez B."/>
            <person name="Skinner E."/>
            <person name="Javaid M."/>
            <person name="Lee S."/>
            <person name="Li M."/>
            <person name="Ming W."/>
            <person name="Munidasa M."/>
            <person name="Muniz J."/>
            <person name="Nguyen L."/>
            <person name="Hughes D."/>
            <person name="Osuji N."/>
            <person name="Pu L.-L."/>
            <person name="Puazo M."/>
            <person name="Qu C."/>
            <person name="Quiroz J."/>
            <person name="Raj R."/>
            <person name="Weissenberger G."/>
            <person name="Xin Y."/>
            <person name="Zou X."/>
            <person name="Han Y."/>
            <person name="Worley K."/>
            <person name="Muzny D."/>
            <person name="Gibbs R."/>
        </authorList>
    </citation>
    <scope>NUCLEOTIDE SEQUENCE</scope>
    <source>
        <strain evidence="12">Sampled in the wild</strain>
    </source>
</reference>
<dbReference type="AlphaFoldDB" id="A0A8K0JWW7"/>
<feature type="repeat" description="Solcar" evidence="10">
    <location>
        <begin position="1"/>
        <end position="90"/>
    </location>
</feature>
<dbReference type="InterPro" id="IPR023395">
    <property type="entry name" value="MCP_dom_sf"/>
</dbReference>
<dbReference type="Gene3D" id="1.50.40.10">
    <property type="entry name" value="Mitochondrial carrier domain"/>
    <property type="match status" value="1"/>
</dbReference>
<evidence type="ECO:0000256" key="6">
    <source>
        <dbReference type="ARBA" id="ARBA00022792"/>
    </source>
</evidence>
<evidence type="ECO:0000256" key="10">
    <source>
        <dbReference type="PROSITE-ProRule" id="PRU00282"/>
    </source>
</evidence>
<keyword evidence="4 10" id="KW-0812">Transmembrane</keyword>
<keyword evidence="3 11" id="KW-0813">Transport</keyword>
<evidence type="ECO:0000313" key="12">
    <source>
        <dbReference type="EMBL" id="KAG8223883.1"/>
    </source>
</evidence>
<evidence type="ECO:0000256" key="4">
    <source>
        <dbReference type="ARBA" id="ARBA00022692"/>
    </source>
</evidence>
<reference evidence="12" key="1">
    <citation type="submission" date="2013-04" db="EMBL/GenBank/DDBJ databases">
        <authorList>
            <person name="Qu J."/>
            <person name="Murali S.C."/>
            <person name="Bandaranaike D."/>
            <person name="Bellair M."/>
            <person name="Blankenburg K."/>
            <person name="Chao H."/>
            <person name="Dinh H."/>
            <person name="Doddapaneni H."/>
            <person name="Downs B."/>
            <person name="Dugan-Rocha S."/>
            <person name="Elkadiri S."/>
            <person name="Gnanaolivu R.D."/>
            <person name="Hernandez B."/>
            <person name="Javaid M."/>
            <person name="Jayaseelan J.C."/>
            <person name="Lee S."/>
            <person name="Li M."/>
            <person name="Ming W."/>
            <person name="Munidasa M."/>
            <person name="Muniz J."/>
            <person name="Nguyen L."/>
            <person name="Ongeri F."/>
            <person name="Osuji N."/>
            <person name="Pu L.-L."/>
            <person name="Puazo M."/>
            <person name="Qu C."/>
            <person name="Quiroz J."/>
            <person name="Raj R."/>
            <person name="Weissenberger G."/>
            <person name="Xin Y."/>
            <person name="Zou X."/>
            <person name="Han Y."/>
            <person name="Richards S."/>
            <person name="Worley K."/>
            <person name="Muzny D."/>
            <person name="Gibbs R."/>
        </authorList>
    </citation>
    <scope>NUCLEOTIDE SEQUENCE</scope>
    <source>
        <strain evidence="12">Sampled in the wild</strain>
    </source>
</reference>
<feature type="non-terminal residue" evidence="12">
    <location>
        <position position="1"/>
    </location>
</feature>
<evidence type="ECO:0000256" key="3">
    <source>
        <dbReference type="ARBA" id="ARBA00022448"/>
    </source>
</evidence>
<dbReference type="Pfam" id="PF00153">
    <property type="entry name" value="Mito_carr"/>
    <property type="match status" value="3"/>
</dbReference>
<dbReference type="EMBL" id="KZ308178">
    <property type="protein sequence ID" value="KAG8223883.1"/>
    <property type="molecule type" value="Genomic_DNA"/>
</dbReference>
<dbReference type="SUPFAM" id="SSF103506">
    <property type="entry name" value="Mitochondrial carrier"/>
    <property type="match status" value="1"/>
</dbReference>
<dbReference type="PROSITE" id="PS50920">
    <property type="entry name" value="SOLCAR"/>
    <property type="match status" value="3"/>
</dbReference>
<feature type="repeat" description="Solcar" evidence="10">
    <location>
        <begin position="203"/>
        <end position="294"/>
    </location>
</feature>
<keyword evidence="5" id="KW-0677">Repeat</keyword>
<evidence type="ECO:0000256" key="7">
    <source>
        <dbReference type="ARBA" id="ARBA00022989"/>
    </source>
</evidence>
<dbReference type="PANTHER" id="PTHR45928">
    <property type="entry name" value="RE38146P"/>
    <property type="match status" value="1"/>
</dbReference>
<dbReference type="InterPro" id="IPR002067">
    <property type="entry name" value="MCP"/>
</dbReference>
<gene>
    <name evidence="12" type="ORF">J437_LFUL004719</name>
</gene>
<keyword evidence="8" id="KW-0496">Mitochondrion</keyword>
<evidence type="ECO:0000256" key="11">
    <source>
        <dbReference type="RuleBase" id="RU000488"/>
    </source>
</evidence>
<evidence type="ECO:0000256" key="8">
    <source>
        <dbReference type="ARBA" id="ARBA00023128"/>
    </source>
</evidence>
<evidence type="ECO:0000256" key="1">
    <source>
        <dbReference type="ARBA" id="ARBA00004448"/>
    </source>
</evidence>
<organism evidence="12 13">
    <name type="scientific">Ladona fulva</name>
    <name type="common">Scarce chaser dragonfly</name>
    <name type="synonym">Libellula fulva</name>
    <dbReference type="NCBI Taxonomy" id="123851"/>
    <lineage>
        <taxon>Eukaryota</taxon>
        <taxon>Metazoa</taxon>
        <taxon>Ecdysozoa</taxon>
        <taxon>Arthropoda</taxon>
        <taxon>Hexapoda</taxon>
        <taxon>Insecta</taxon>
        <taxon>Pterygota</taxon>
        <taxon>Palaeoptera</taxon>
        <taxon>Odonata</taxon>
        <taxon>Epiprocta</taxon>
        <taxon>Anisoptera</taxon>
        <taxon>Libelluloidea</taxon>
        <taxon>Libellulidae</taxon>
        <taxon>Ladona</taxon>
    </lineage>
</organism>
<proteinExistence type="inferred from homology"/>
<feature type="repeat" description="Solcar" evidence="10">
    <location>
        <begin position="100"/>
        <end position="193"/>
    </location>
</feature>
<dbReference type="InterPro" id="IPR051508">
    <property type="entry name" value="Mito_Carrier_Antiporter"/>
</dbReference>
<comment type="subcellular location">
    <subcellularLocation>
        <location evidence="1">Mitochondrion inner membrane</location>
        <topology evidence="1">Multi-pass membrane protein</topology>
    </subcellularLocation>
</comment>
<evidence type="ECO:0000256" key="9">
    <source>
        <dbReference type="ARBA" id="ARBA00023136"/>
    </source>
</evidence>
<dbReference type="Proteomes" id="UP000792457">
    <property type="component" value="Unassembled WGS sequence"/>
</dbReference>
<accession>A0A8K0JWW7</accession>
<name>A0A8K0JWW7_LADFU</name>
<dbReference type="GO" id="GO:0055085">
    <property type="term" value="P:transmembrane transport"/>
    <property type="evidence" value="ECO:0007669"/>
    <property type="project" value="InterPro"/>
</dbReference>